<dbReference type="Pfam" id="PF03466">
    <property type="entry name" value="LysR_substrate"/>
    <property type="match status" value="1"/>
</dbReference>
<dbReference type="SUPFAM" id="SSF53850">
    <property type="entry name" value="Periplasmic binding protein-like II"/>
    <property type="match status" value="1"/>
</dbReference>
<keyword evidence="2" id="KW-0805">Transcription regulation</keyword>
<keyword evidence="3" id="KW-0238">DNA-binding</keyword>
<organism evidence="6 7">
    <name type="scientific">Pendulispora rubella</name>
    <dbReference type="NCBI Taxonomy" id="2741070"/>
    <lineage>
        <taxon>Bacteria</taxon>
        <taxon>Pseudomonadati</taxon>
        <taxon>Myxococcota</taxon>
        <taxon>Myxococcia</taxon>
        <taxon>Myxococcales</taxon>
        <taxon>Sorangiineae</taxon>
        <taxon>Pendulisporaceae</taxon>
        <taxon>Pendulispora</taxon>
    </lineage>
</organism>
<sequence length="297" mass="31935">MLDLNQALAFVMVVRHGSFAGAARALEIPRSTVSARIGALETHLGVRLLRRTTRKVALTDAGRAYHATVAEAVETLLAADAGGGERRFSGSIRLTAPAEYPHEILSRAILAFHARHPRVRFDVLLTNRVVDFVADNVDLAIRGGDPGSAGRVASKLGDVPFGLFASPRYLQARGRPERHADLGSHDVLPFIGKDGRRVLGLPLVKALKERSALVSSDSMTLLKRLALDGAGIAILPVHLCAAEMQGGALVHLLPEWWGAEIAPAYLVYPSRRDISPRVRAFAQCLKEVVTSMATTPA</sequence>
<accession>A0ABZ2L1P5</accession>
<dbReference type="InterPro" id="IPR036390">
    <property type="entry name" value="WH_DNA-bd_sf"/>
</dbReference>
<evidence type="ECO:0000256" key="3">
    <source>
        <dbReference type="ARBA" id="ARBA00023125"/>
    </source>
</evidence>
<dbReference type="RefSeq" id="WP_394833339.1">
    <property type="nucleotide sequence ID" value="NZ_CP089929.1"/>
</dbReference>
<dbReference type="PROSITE" id="PS50931">
    <property type="entry name" value="HTH_LYSR"/>
    <property type="match status" value="1"/>
</dbReference>
<name>A0ABZ2L1P5_9BACT</name>
<keyword evidence="7" id="KW-1185">Reference proteome</keyword>
<evidence type="ECO:0000313" key="7">
    <source>
        <dbReference type="Proteomes" id="UP001374803"/>
    </source>
</evidence>
<dbReference type="SUPFAM" id="SSF46785">
    <property type="entry name" value="Winged helix' DNA-binding domain"/>
    <property type="match status" value="1"/>
</dbReference>
<keyword evidence="4" id="KW-0804">Transcription</keyword>
<evidence type="ECO:0000259" key="5">
    <source>
        <dbReference type="PROSITE" id="PS50931"/>
    </source>
</evidence>
<dbReference type="CDD" id="cd08422">
    <property type="entry name" value="PBP2_CrgA_like"/>
    <property type="match status" value="1"/>
</dbReference>
<dbReference type="InterPro" id="IPR036388">
    <property type="entry name" value="WH-like_DNA-bd_sf"/>
</dbReference>
<evidence type="ECO:0000256" key="1">
    <source>
        <dbReference type="ARBA" id="ARBA00009437"/>
    </source>
</evidence>
<feature type="domain" description="HTH lysR-type" evidence="5">
    <location>
        <begin position="2"/>
        <end position="59"/>
    </location>
</feature>
<proteinExistence type="inferred from homology"/>
<dbReference type="PANTHER" id="PTHR30537:SF5">
    <property type="entry name" value="HTH-TYPE TRANSCRIPTIONAL ACTIVATOR TTDR-RELATED"/>
    <property type="match status" value="1"/>
</dbReference>
<evidence type="ECO:0000313" key="6">
    <source>
        <dbReference type="EMBL" id="WXB03706.1"/>
    </source>
</evidence>
<gene>
    <name evidence="6" type="ORF">LVJ94_43225</name>
</gene>
<dbReference type="InterPro" id="IPR005119">
    <property type="entry name" value="LysR_subst-bd"/>
</dbReference>
<dbReference type="InterPro" id="IPR058163">
    <property type="entry name" value="LysR-type_TF_proteobact-type"/>
</dbReference>
<dbReference type="Gene3D" id="1.10.10.10">
    <property type="entry name" value="Winged helix-like DNA-binding domain superfamily/Winged helix DNA-binding domain"/>
    <property type="match status" value="1"/>
</dbReference>
<dbReference type="PANTHER" id="PTHR30537">
    <property type="entry name" value="HTH-TYPE TRANSCRIPTIONAL REGULATOR"/>
    <property type="match status" value="1"/>
</dbReference>
<dbReference type="EMBL" id="CP089983">
    <property type="protein sequence ID" value="WXB03706.1"/>
    <property type="molecule type" value="Genomic_DNA"/>
</dbReference>
<evidence type="ECO:0000256" key="4">
    <source>
        <dbReference type="ARBA" id="ARBA00023163"/>
    </source>
</evidence>
<dbReference type="Gene3D" id="3.40.190.290">
    <property type="match status" value="1"/>
</dbReference>
<protein>
    <submittedName>
        <fullName evidence="6">LysR family transcriptional regulator</fullName>
    </submittedName>
</protein>
<dbReference type="Proteomes" id="UP001374803">
    <property type="component" value="Chromosome"/>
</dbReference>
<comment type="similarity">
    <text evidence="1">Belongs to the LysR transcriptional regulatory family.</text>
</comment>
<reference evidence="6" key="1">
    <citation type="submission" date="2021-12" db="EMBL/GenBank/DDBJ databases">
        <title>Discovery of the Pendulisporaceae a myxobacterial family with distinct sporulation behavior and unique specialized metabolism.</title>
        <authorList>
            <person name="Garcia R."/>
            <person name="Popoff A."/>
            <person name="Bader C.D."/>
            <person name="Loehr J."/>
            <person name="Walesch S."/>
            <person name="Walt C."/>
            <person name="Boldt J."/>
            <person name="Bunk B."/>
            <person name="Haeckl F.J.F.P.J."/>
            <person name="Gunesch A.P."/>
            <person name="Birkelbach J."/>
            <person name="Nuebel U."/>
            <person name="Pietschmann T."/>
            <person name="Bach T."/>
            <person name="Mueller R."/>
        </authorList>
    </citation>
    <scope>NUCLEOTIDE SEQUENCE</scope>
    <source>
        <strain evidence="6">MSr11367</strain>
    </source>
</reference>
<dbReference type="InterPro" id="IPR000847">
    <property type="entry name" value="LysR_HTH_N"/>
</dbReference>
<evidence type="ECO:0000256" key="2">
    <source>
        <dbReference type="ARBA" id="ARBA00023015"/>
    </source>
</evidence>
<dbReference type="Pfam" id="PF00126">
    <property type="entry name" value="HTH_1"/>
    <property type="match status" value="1"/>
</dbReference>